<protein>
    <submittedName>
        <fullName evidence="1">Uncharacterized protein</fullName>
    </submittedName>
</protein>
<reference evidence="1" key="1">
    <citation type="journal article" date="2015" name="Nature">
        <title>Complex archaea that bridge the gap between prokaryotes and eukaryotes.</title>
        <authorList>
            <person name="Spang A."/>
            <person name="Saw J.H."/>
            <person name="Jorgensen S.L."/>
            <person name="Zaremba-Niedzwiedzka K."/>
            <person name="Martijn J."/>
            <person name="Lind A.E."/>
            <person name="van Eijk R."/>
            <person name="Schleper C."/>
            <person name="Guy L."/>
            <person name="Ettema T.J."/>
        </authorList>
    </citation>
    <scope>NUCLEOTIDE SEQUENCE</scope>
</reference>
<sequence length="81" mass="9590">MMRYQTVNDSVLENAWLILRECNGESCSRDESVASLVEHMVIDKRFAHDIIHKGRYGFWHIALNENNDERIYIHSKGLHIY</sequence>
<evidence type="ECO:0000313" key="1">
    <source>
        <dbReference type="EMBL" id="KKN58795.1"/>
    </source>
</evidence>
<dbReference type="AlphaFoldDB" id="A0A0F9RQR5"/>
<accession>A0A0F9RQR5</accession>
<organism evidence="1">
    <name type="scientific">marine sediment metagenome</name>
    <dbReference type="NCBI Taxonomy" id="412755"/>
    <lineage>
        <taxon>unclassified sequences</taxon>
        <taxon>metagenomes</taxon>
        <taxon>ecological metagenomes</taxon>
    </lineage>
</organism>
<proteinExistence type="predicted"/>
<name>A0A0F9RQR5_9ZZZZ</name>
<comment type="caution">
    <text evidence="1">The sequence shown here is derived from an EMBL/GenBank/DDBJ whole genome shotgun (WGS) entry which is preliminary data.</text>
</comment>
<gene>
    <name evidence="1" type="ORF">LCGC14_0548900</name>
</gene>
<dbReference type="EMBL" id="LAZR01000748">
    <property type="protein sequence ID" value="KKN58795.1"/>
    <property type="molecule type" value="Genomic_DNA"/>
</dbReference>